<organism evidence="1 2">
    <name type="scientific">Cetobacterium ceti</name>
    <dbReference type="NCBI Taxonomy" id="180163"/>
    <lineage>
        <taxon>Bacteria</taxon>
        <taxon>Fusobacteriati</taxon>
        <taxon>Fusobacteriota</taxon>
        <taxon>Fusobacteriia</taxon>
        <taxon>Fusobacteriales</taxon>
        <taxon>Fusobacteriaceae</taxon>
        <taxon>Cetobacterium</taxon>
    </lineage>
</organism>
<reference evidence="1 2" key="1">
    <citation type="submission" date="2017-02" db="EMBL/GenBank/DDBJ databases">
        <authorList>
            <person name="Peterson S.W."/>
        </authorList>
    </citation>
    <scope>NUCLEOTIDE SEQUENCE [LARGE SCALE GENOMIC DNA]</scope>
    <source>
        <strain evidence="1 2">ATCC 700028</strain>
    </source>
</reference>
<dbReference type="OrthoDB" id="9990818at2"/>
<sequence length="172" mass="19962">MNKLYDIELAKKITREQDESVLIFYLDSLISKIEAILGYSLQLSERTEEVTGLNKTYVYVKARPLKSVLECRFYGADITDSISIEENKKINLGFKLCNKETVNLKYMAGFSELPKSIQMFLFSEVMQITNRADFQGIESYKIKDIAYTFTSKEDKEKIFENEVKNLFGAIWI</sequence>
<keyword evidence="2" id="KW-1185">Reference proteome</keyword>
<gene>
    <name evidence="1" type="ORF">SAMN02745174_02437</name>
</gene>
<protein>
    <submittedName>
        <fullName evidence="1">Uncharacterized protein</fullName>
    </submittedName>
</protein>
<proteinExistence type="predicted"/>
<dbReference type="AlphaFoldDB" id="A0A1T4QST1"/>
<dbReference type="EMBL" id="FUWX01000030">
    <property type="protein sequence ID" value="SKA06765.1"/>
    <property type="molecule type" value="Genomic_DNA"/>
</dbReference>
<dbReference type="RefSeq" id="WP_078694860.1">
    <property type="nucleotide sequence ID" value="NZ_FUWX01000030.1"/>
</dbReference>
<name>A0A1T4QST1_9FUSO</name>
<dbReference type="STRING" id="180163.SAMN02745174_02437"/>
<evidence type="ECO:0000313" key="2">
    <source>
        <dbReference type="Proteomes" id="UP000191153"/>
    </source>
</evidence>
<evidence type="ECO:0000313" key="1">
    <source>
        <dbReference type="EMBL" id="SKA06765.1"/>
    </source>
</evidence>
<accession>A0A1T4QST1</accession>
<dbReference type="Proteomes" id="UP000191153">
    <property type="component" value="Unassembled WGS sequence"/>
</dbReference>